<reference evidence="1" key="1">
    <citation type="submission" date="2021-02" db="EMBL/GenBank/DDBJ databases">
        <authorList>
            <person name="Bekaert M."/>
        </authorList>
    </citation>
    <scope>NUCLEOTIDE SEQUENCE</scope>
    <source>
        <strain evidence="1">IoA-00</strain>
    </source>
</reference>
<dbReference type="Proteomes" id="UP000675881">
    <property type="component" value="Chromosome 8"/>
</dbReference>
<evidence type="ECO:0000313" key="2">
    <source>
        <dbReference type="Proteomes" id="UP000675881"/>
    </source>
</evidence>
<dbReference type="AlphaFoldDB" id="A0A7R8D396"/>
<name>A0A7R8D396_LEPSM</name>
<sequence length="103" mass="11562">MSLQRGPTLILDRPGYCRAADSLFLGKVRHRHLGIDPMKSSQTHKEEENKWWGASGGSPISISLTQSQVQNQNVNLGSILRGYILERLEEIQASKTSKDIHSY</sequence>
<evidence type="ECO:0000313" key="1">
    <source>
        <dbReference type="EMBL" id="CAF3014257.1"/>
    </source>
</evidence>
<organism evidence="1 2">
    <name type="scientific">Lepeophtheirus salmonis</name>
    <name type="common">Salmon louse</name>
    <name type="synonym">Caligus salmonis</name>
    <dbReference type="NCBI Taxonomy" id="72036"/>
    <lineage>
        <taxon>Eukaryota</taxon>
        <taxon>Metazoa</taxon>
        <taxon>Ecdysozoa</taxon>
        <taxon>Arthropoda</taxon>
        <taxon>Crustacea</taxon>
        <taxon>Multicrustacea</taxon>
        <taxon>Hexanauplia</taxon>
        <taxon>Copepoda</taxon>
        <taxon>Siphonostomatoida</taxon>
        <taxon>Caligidae</taxon>
        <taxon>Lepeophtheirus</taxon>
    </lineage>
</organism>
<accession>A0A7R8D396</accession>
<dbReference type="EMBL" id="HG994587">
    <property type="protein sequence ID" value="CAF3014257.1"/>
    <property type="molecule type" value="Genomic_DNA"/>
</dbReference>
<gene>
    <name evidence="1" type="ORF">LSAA_14179</name>
</gene>
<keyword evidence="2" id="KW-1185">Reference proteome</keyword>
<proteinExistence type="predicted"/>
<protein>
    <submittedName>
        <fullName evidence="1">(salmon louse) hypothetical protein</fullName>
    </submittedName>
</protein>